<proteinExistence type="predicted"/>
<dbReference type="PROSITE" id="PS50995">
    <property type="entry name" value="HTH_MARR_2"/>
    <property type="match status" value="1"/>
</dbReference>
<evidence type="ECO:0000256" key="2">
    <source>
        <dbReference type="ARBA" id="ARBA00023125"/>
    </source>
</evidence>
<reference evidence="5 6" key="1">
    <citation type="journal article" date="2017" name="Genome Announc.">
        <title>Draft Genome Sequence of Romboutsia maritimum sp. nov. Strain CCRI-22766(T), Isolated from Coastal Estuarine Mud.</title>
        <authorList>
            <person name="Maheux A.F."/>
            <person name="Boudreau D.K."/>
            <person name="Berube E."/>
            <person name="Boissinot M."/>
            <person name="Raymond F."/>
            <person name="Brodeur S."/>
            <person name="Corbeil J."/>
            <person name="Brightwell G."/>
            <person name="Broda D."/>
            <person name="Omar R.F."/>
            <person name="Bergeron M.G."/>
        </authorList>
    </citation>
    <scope>NUCLEOTIDE SEQUENCE [LARGE SCALE GENOMIC DNA]</scope>
    <source>
        <strain evidence="5 6">CCRI-22766</strain>
    </source>
</reference>
<keyword evidence="2" id="KW-0238">DNA-binding</keyword>
<evidence type="ECO:0000256" key="1">
    <source>
        <dbReference type="ARBA" id="ARBA00023015"/>
    </source>
</evidence>
<dbReference type="EMBL" id="NOJZ02000001">
    <property type="protein sequence ID" value="RDY24764.1"/>
    <property type="molecule type" value="Genomic_DNA"/>
</dbReference>
<evidence type="ECO:0000259" key="4">
    <source>
        <dbReference type="PROSITE" id="PS50995"/>
    </source>
</evidence>
<dbReference type="PANTHER" id="PTHR42756">
    <property type="entry name" value="TRANSCRIPTIONAL REGULATOR, MARR"/>
    <property type="match status" value="1"/>
</dbReference>
<dbReference type="RefSeq" id="WP_095404877.1">
    <property type="nucleotide sequence ID" value="NZ_NOJZ02000001.1"/>
</dbReference>
<dbReference type="AlphaFoldDB" id="A0A371IW98"/>
<comment type="caution">
    <text evidence="5">The sequence shown here is derived from an EMBL/GenBank/DDBJ whole genome shotgun (WGS) entry which is preliminary data.</text>
</comment>
<organism evidence="5 6">
    <name type="scientific">Romboutsia maritimum</name>
    <dbReference type="NCBI Taxonomy" id="2020948"/>
    <lineage>
        <taxon>Bacteria</taxon>
        <taxon>Bacillati</taxon>
        <taxon>Bacillota</taxon>
        <taxon>Clostridia</taxon>
        <taxon>Peptostreptococcales</taxon>
        <taxon>Peptostreptococcaceae</taxon>
        <taxon>Romboutsia</taxon>
    </lineage>
</organism>
<dbReference type="InterPro" id="IPR036390">
    <property type="entry name" value="WH_DNA-bd_sf"/>
</dbReference>
<dbReference type="SUPFAM" id="SSF46785">
    <property type="entry name" value="Winged helix' DNA-binding domain"/>
    <property type="match status" value="1"/>
</dbReference>
<dbReference type="PANTHER" id="PTHR42756:SF1">
    <property type="entry name" value="TRANSCRIPTIONAL REPRESSOR OF EMRAB OPERON"/>
    <property type="match status" value="1"/>
</dbReference>
<dbReference type="InterPro" id="IPR000835">
    <property type="entry name" value="HTH_MarR-typ"/>
</dbReference>
<evidence type="ECO:0000256" key="3">
    <source>
        <dbReference type="ARBA" id="ARBA00023163"/>
    </source>
</evidence>
<evidence type="ECO:0000313" key="6">
    <source>
        <dbReference type="Proteomes" id="UP000243494"/>
    </source>
</evidence>
<dbReference type="Proteomes" id="UP000243494">
    <property type="component" value="Unassembled WGS sequence"/>
</dbReference>
<keyword evidence="1" id="KW-0805">Transcription regulation</keyword>
<protein>
    <submittedName>
        <fullName evidence="5">MarR family transcriptional regulator</fullName>
    </submittedName>
</protein>
<dbReference type="GO" id="GO:0003677">
    <property type="term" value="F:DNA binding"/>
    <property type="evidence" value="ECO:0007669"/>
    <property type="project" value="UniProtKB-KW"/>
</dbReference>
<evidence type="ECO:0000313" key="5">
    <source>
        <dbReference type="EMBL" id="RDY24764.1"/>
    </source>
</evidence>
<feature type="domain" description="HTH marR-type" evidence="4">
    <location>
        <begin position="1"/>
        <end position="140"/>
    </location>
</feature>
<keyword evidence="6" id="KW-1185">Reference proteome</keyword>
<keyword evidence="3" id="KW-0804">Transcription</keyword>
<dbReference type="Gene3D" id="1.10.10.10">
    <property type="entry name" value="Winged helix-like DNA-binding domain superfamily/Winged helix DNA-binding domain"/>
    <property type="match status" value="1"/>
</dbReference>
<dbReference type="SMART" id="SM00347">
    <property type="entry name" value="HTH_MARR"/>
    <property type="match status" value="1"/>
</dbReference>
<dbReference type="OrthoDB" id="327696at2"/>
<accession>A0A371IW98</accession>
<dbReference type="Pfam" id="PF01047">
    <property type="entry name" value="MarR"/>
    <property type="match status" value="1"/>
</dbReference>
<name>A0A371IW98_9FIRM</name>
<dbReference type="GO" id="GO:0003700">
    <property type="term" value="F:DNA-binding transcription factor activity"/>
    <property type="evidence" value="ECO:0007669"/>
    <property type="project" value="InterPro"/>
</dbReference>
<dbReference type="InterPro" id="IPR036388">
    <property type="entry name" value="WH-like_DNA-bd_sf"/>
</dbReference>
<gene>
    <name evidence="5" type="ORF">CHF27_000780</name>
</gene>
<sequence>MENRDISVLMMKNMNYFHDFLKVINQDRYSKERILTERQFFALISMREFKKIELKNLSKKLYVSTSSLCILLNKLVDQNYVYREEDSRDRRNTFYGITEYGEEVLKIEINKLVEILSSRIEVLNEEDKQIMYDSLKNIEPIMAKLF</sequence>